<accession>A0A0S7Y102</accession>
<evidence type="ECO:0000256" key="1">
    <source>
        <dbReference type="ARBA" id="ARBA00001966"/>
    </source>
</evidence>
<dbReference type="NCBIfam" id="TIGR02179">
    <property type="entry name" value="PorD_KorD"/>
    <property type="match status" value="1"/>
</dbReference>
<keyword evidence="4" id="KW-0677">Repeat</keyword>
<keyword evidence="5" id="KW-0408">Iron</keyword>
<dbReference type="PANTHER" id="PTHR43724:SF1">
    <property type="entry name" value="PYRUVATE SYNTHASE SUBUNIT PORD"/>
    <property type="match status" value="1"/>
</dbReference>
<dbReference type="PROSITE" id="PS51379">
    <property type="entry name" value="4FE4S_FER_2"/>
    <property type="match status" value="2"/>
</dbReference>
<evidence type="ECO:0000256" key="2">
    <source>
        <dbReference type="ARBA" id="ARBA00022485"/>
    </source>
</evidence>
<dbReference type="GO" id="GO:0046872">
    <property type="term" value="F:metal ion binding"/>
    <property type="evidence" value="ECO:0007669"/>
    <property type="project" value="UniProtKB-KW"/>
</dbReference>
<comment type="cofactor">
    <cofactor evidence="1">
        <name>[4Fe-4S] cluster</name>
        <dbReference type="ChEBI" id="CHEBI:49883"/>
    </cofactor>
</comment>
<dbReference type="InterPro" id="IPR011898">
    <property type="entry name" value="PorD_KorD"/>
</dbReference>
<dbReference type="SUPFAM" id="SSF54862">
    <property type="entry name" value="4Fe-4S ferredoxins"/>
    <property type="match status" value="1"/>
</dbReference>
<evidence type="ECO:0000256" key="3">
    <source>
        <dbReference type="ARBA" id="ARBA00022723"/>
    </source>
</evidence>
<protein>
    <recommendedName>
        <fullName evidence="8">4Fe-4S ferredoxin-type domain-containing protein</fullName>
    </recommendedName>
</protein>
<keyword evidence="3" id="KW-0479">Metal-binding</keyword>
<evidence type="ECO:0000256" key="5">
    <source>
        <dbReference type="ARBA" id="ARBA00023004"/>
    </source>
</evidence>
<dbReference type="InterPro" id="IPR017900">
    <property type="entry name" value="4Fe4S_Fe_S_CS"/>
</dbReference>
<evidence type="ECO:0000256" key="7">
    <source>
        <dbReference type="SAM" id="MobiDB-lite"/>
    </source>
</evidence>
<dbReference type="Gene3D" id="3.30.70.20">
    <property type="match status" value="1"/>
</dbReference>
<evidence type="ECO:0000313" key="9">
    <source>
        <dbReference type="EMBL" id="KPJ68417.1"/>
    </source>
</evidence>
<dbReference type="InterPro" id="IPR017896">
    <property type="entry name" value="4Fe4S_Fe-S-bd"/>
</dbReference>
<evidence type="ECO:0000256" key="4">
    <source>
        <dbReference type="ARBA" id="ARBA00022737"/>
    </source>
</evidence>
<keyword evidence="2" id="KW-0004">4Fe-4S</keyword>
<feature type="domain" description="4Fe-4S ferredoxin-type" evidence="8">
    <location>
        <begin position="32"/>
        <end position="61"/>
    </location>
</feature>
<dbReference type="Pfam" id="PF14697">
    <property type="entry name" value="Fer4_21"/>
    <property type="match status" value="1"/>
</dbReference>
<feature type="region of interest" description="Disordered" evidence="7">
    <location>
        <begin position="1"/>
        <end position="20"/>
    </location>
</feature>
<dbReference type="GO" id="GO:0016625">
    <property type="term" value="F:oxidoreductase activity, acting on the aldehyde or oxo group of donors, iron-sulfur protein as acceptor"/>
    <property type="evidence" value="ECO:0007669"/>
    <property type="project" value="InterPro"/>
</dbReference>
<proteinExistence type="predicted"/>
<dbReference type="AlphaFoldDB" id="A0A0S7Y102"/>
<gene>
    <name evidence="9" type="ORF">AMJ44_06560</name>
</gene>
<dbReference type="PANTHER" id="PTHR43724">
    <property type="entry name" value="PYRUVATE SYNTHASE SUBUNIT PORD"/>
    <property type="match status" value="1"/>
</dbReference>
<sequence length="98" mass="11193">MKKNMGWKELGHGDSLPAGTAADFQTGDWRSEKPVFVRENCINCYFCWIYCPDSAILLDEDNKVAGIDYKYCKGCGICDRECPTKKEKRAITMEAERK</sequence>
<evidence type="ECO:0000259" key="8">
    <source>
        <dbReference type="PROSITE" id="PS51379"/>
    </source>
</evidence>
<dbReference type="PROSITE" id="PS00198">
    <property type="entry name" value="4FE4S_FER_1"/>
    <property type="match status" value="1"/>
</dbReference>
<organism evidence="9 10">
    <name type="scientific">candidate division WOR-1 bacterium DG_54_3</name>
    <dbReference type="NCBI Taxonomy" id="1703775"/>
    <lineage>
        <taxon>Bacteria</taxon>
        <taxon>Bacillati</taxon>
        <taxon>Saganbacteria</taxon>
    </lineage>
</organism>
<reference evidence="9 10" key="1">
    <citation type="journal article" date="2015" name="Microbiome">
        <title>Genomic resolution of linkages in carbon, nitrogen, and sulfur cycling among widespread estuary sediment bacteria.</title>
        <authorList>
            <person name="Baker B.J."/>
            <person name="Lazar C.S."/>
            <person name="Teske A.P."/>
            <person name="Dick G.J."/>
        </authorList>
    </citation>
    <scope>NUCLEOTIDE SEQUENCE [LARGE SCALE GENOMIC DNA]</scope>
    <source>
        <strain evidence="9">DG_54_3</strain>
    </source>
</reference>
<evidence type="ECO:0000256" key="6">
    <source>
        <dbReference type="ARBA" id="ARBA00023014"/>
    </source>
</evidence>
<dbReference type="EMBL" id="LIZX01000053">
    <property type="protein sequence ID" value="KPJ68417.1"/>
    <property type="molecule type" value="Genomic_DNA"/>
</dbReference>
<feature type="domain" description="4Fe-4S ferredoxin-type" evidence="8">
    <location>
        <begin position="63"/>
        <end position="96"/>
    </location>
</feature>
<name>A0A0S7Y102_UNCSA</name>
<dbReference type="GO" id="GO:0051539">
    <property type="term" value="F:4 iron, 4 sulfur cluster binding"/>
    <property type="evidence" value="ECO:0007669"/>
    <property type="project" value="UniProtKB-KW"/>
</dbReference>
<comment type="caution">
    <text evidence="9">The sequence shown here is derived from an EMBL/GenBank/DDBJ whole genome shotgun (WGS) entry which is preliminary data.</text>
</comment>
<evidence type="ECO:0000313" key="10">
    <source>
        <dbReference type="Proteomes" id="UP000051861"/>
    </source>
</evidence>
<dbReference type="Proteomes" id="UP000051861">
    <property type="component" value="Unassembled WGS sequence"/>
</dbReference>
<keyword evidence="6" id="KW-0411">Iron-sulfur</keyword>